<dbReference type="Proteomes" id="UP000266302">
    <property type="component" value="Unassembled WGS sequence"/>
</dbReference>
<dbReference type="EC" id="3.6.3.12" evidence="2"/>
<dbReference type="Pfam" id="PF09604">
    <property type="entry name" value="Potass_KdpF"/>
    <property type="match status" value="1"/>
</dbReference>
<dbReference type="EMBL" id="QXJC01000003">
    <property type="protein sequence ID" value="RID98598.1"/>
    <property type="molecule type" value="Genomic_DNA"/>
</dbReference>
<dbReference type="GO" id="GO:0008556">
    <property type="term" value="F:P-type potassium transmembrane transporter activity"/>
    <property type="evidence" value="ECO:0007669"/>
    <property type="project" value="InterPro"/>
</dbReference>
<sequence>MSAWLWLAGALAGGLFVYLVAVLLRPEDFS</sequence>
<proteinExistence type="predicted"/>
<evidence type="ECO:0000256" key="1">
    <source>
        <dbReference type="SAM" id="Phobius"/>
    </source>
</evidence>
<organism evidence="2 3">
    <name type="scientific">Simplicispira hankyongi</name>
    <dbReference type="NCBI Taxonomy" id="2315688"/>
    <lineage>
        <taxon>Bacteria</taxon>
        <taxon>Pseudomonadati</taxon>
        <taxon>Pseudomonadota</taxon>
        <taxon>Betaproteobacteria</taxon>
        <taxon>Burkholderiales</taxon>
        <taxon>Comamonadaceae</taxon>
        <taxon>Simplicispira</taxon>
    </lineage>
</organism>
<dbReference type="AlphaFoldDB" id="A0A398CCC0"/>
<keyword evidence="1" id="KW-0812">Transmembrane</keyword>
<protein>
    <submittedName>
        <fullName evidence="2">K(+)-transporting ATPase subunit F</fullName>
        <ecNumber evidence="2">3.6.3.12</ecNumber>
    </submittedName>
</protein>
<keyword evidence="3" id="KW-1185">Reference proteome</keyword>
<feature type="transmembrane region" description="Helical" evidence="1">
    <location>
        <begin position="6"/>
        <end position="24"/>
    </location>
</feature>
<evidence type="ECO:0000313" key="3">
    <source>
        <dbReference type="Proteomes" id="UP000266302"/>
    </source>
</evidence>
<accession>A0A398CCC0</accession>
<keyword evidence="1" id="KW-1133">Transmembrane helix</keyword>
<dbReference type="GO" id="GO:0005886">
    <property type="term" value="C:plasma membrane"/>
    <property type="evidence" value="ECO:0007669"/>
    <property type="project" value="InterPro"/>
</dbReference>
<keyword evidence="2" id="KW-0378">Hydrolase</keyword>
<dbReference type="RefSeq" id="WP_119109263.1">
    <property type="nucleotide sequence ID" value="NZ_QXJC01000003.1"/>
</dbReference>
<evidence type="ECO:0000313" key="2">
    <source>
        <dbReference type="EMBL" id="RID98598.1"/>
    </source>
</evidence>
<dbReference type="GO" id="GO:0016787">
    <property type="term" value="F:hydrolase activity"/>
    <property type="evidence" value="ECO:0007669"/>
    <property type="project" value="UniProtKB-KW"/>
</dbReference>
<dbReference type="NCBIfam" id="TIGR02115">
    <property type="entry name" value="potass_kdpF"/>
    <property type="match status" value="1"/>
</dbReference>
<reference evidence="2 3" key="1">
    <citation type="submission" date="2018-09" db="EMBL/GenBank/DDBJ databases">
        <title>Draft genome of Simplicispira sp. NY-02.</title>
        <authorList>
            <person name="Im W.T."/>
        </authorList>
    </citation>
    <scope>NUCLEOTIDE SEQUENCE [LARGE SCALE GENOMIC DNA]</scope>
    <source>
        <strain evidence="2 3">NY-02</strain>
    </source>
</reference>
<comment type="caution">
    <text evidence="2">The sequence shown here is derived from an EMBL/GenBank/DDBJ whole genome shotgun (WGS) entry which is preliminary data.</text>
</comment>
<gene>
    <name evidence="2" type="primary">kdpF</name>
    <name evidence="2" type="ORF">D3F03_10310</name>
</gene>
<dbReference type="InterPro" id="IPR011726">
    <property type="entry name" value="KdpF"/>
</dbReference>
<keyword evidence="1" id="KW-0472">Membrane</keyword>
<name>A0A398CCC0_9BURK</name>